<dbReference type="PANTHER" id="PTHR48016:SF32">
    <property type="entry name" value="MITOGEN-ACTIVATED PROTEIN KINASE KINASE KINASE 4"/>
    <property type="match status" value="1"/>
</dbReference>
<dbReference type="SMART" id="SM00220">
    <property type="entry name" value="S_TKc"/>
    <property type="match status" value="1"/>
</dbReference>
<keyword evidence="6 7" id="KW-0067">ATP-binding</keyword>
<comment type="caution">
    <text evidence="10">The sequence shown here is derived from an EMBL/GenBank/DDBJ whole genome shotgun (WGS) entry which is preliminary data.</text>
</comment>
<dbReference type="PROSITE" id="PS00108">
    <property type="entry name" value="PROTEIN_KINASE_ST"/>
    <property type="match status" value="1"/>
</dbReference>
<keyword evidence="5 10" id="KW-0418">Kinase</keyword>
<dbReference type="EMBL" id="JAYKXP010000005">
    <property type="protein sequence ID" value="KAK7058367.1"/>
    <property type="molecule type" value="Genomic_DNA"/>
</dbReference>
<gene>
    <name evidence="10" type="primary">SSK2</name>
    <name evidence="10" type="ORF">VNI00_002001</name>
</gene>
<accession>A0AAW0E3M8</accession>
<dbReference type="GO" id="GO:0038066">
    <property type="term" value="P:p38MAPK cascade"/>
    <property type="evidence" value="ECO:0007669"/>
    <property type="project" value="TreeGrafter"/>
</dbReference>
<feature type="domain" description="Protein kinase" evidence="9">
    <location>
        <begin position="1040"/>
        <end position="1323"/>
    </location>
</feature>
<evidence type="ECO:0000313" key="10">
    <source>
        <dbReference type="EMBL" id="KAK7058367.1"/>
    </source>
</evidence>
<dbReference type="EC" id="2.7.11.25" evidence="10"/>
<dbReference type="Proteomes" id="UP001383192">
    <property type="component" value="Unassembled WGS sequence"/>
</dbReference>
<keyword evidence="11" id="KW-1185">Reference proteome</keyword>
<evidence type="ECO:0000256" key="4">
    <source>
        <dbReference type="ARBA" id="ARBA00022741"/>
    </source>
</evidence>
<feature type="region of interest" description="Disordered" evidence="8">
    <location>
        <begin position="1367"/>
        <end position="1397"/>
    </location>
</feature>
<evidence type="ECO:0000313" key="11">
    <source>
        <dbReference type="Proteomes" id="UP001383192"/>
    </source>
</evidence>
<name>A0AAW0E3M8_9AGAR</name>
<dbReference type="InterPro" id="IPR017441">
    <property type="entry name" value="Protein_kinase_ATP_BS"/>
</dbReference>
<keyword evidence="2" id="KW-0723">Serine/threonine-protein kinase</keyword>
<dbReference type="InterPro" id="IPR008271">
    <property type="entry name" value="Ser/Thr_kinase_AS"/>
</dbReference>
<evidence type="ECO:0000256" key="5">
    <source>
        <dbReference type="ARBA" id="ARBA00022777"/>
    </source>
</evidence>
<evidence type="ECO:0000259" key="9">
    <source>
        <dbReference type="PROSITE" id="PS50011"/>
    </source>
</evidence>
<sequence length="1397" mass="157965">MRRHTPTLFAHPEQDGVEGEDGGEWGVSKPSRPSFTSSSSINGRHKARSKRNHPPSPLPPSQPTMSSSSIPRYPDVYSQFVKRYRSSGEMVDDPRNDPDSHYFHRGLGQLVDAGDSDEDDLSRISLATGGDGLERISMLLESDSREPASEKDKERINWQIYFASVLNGEVLRSERARISVALESSVDNEDNLHLSLWLGIRAKIHGRTVGEEKKALEERRLRIVDAAIDDVMNFCVEDGCNSTDALRQVLGVLRRLDIAQSLYPNLKAFYLDKPTATDTIFQHRCDTLNTWSTILTSLRHHIGVIRRWTGSETLDVTQPFTSAEVPINPHGRVNGQIDGADGSSFVERMLKEESMQRMFEKGSLVTSYALVAAARDAQVNLASLMEEMKLPTFEREIEPLISFPTRLAEACLDVRLRYVQKVKDPELLIIDQMVDDLKISIGLACTLKRQYEAFLSPDPDGRWNLPHSISASYDNKILDAMTIFFRLIHWKLKGGAKGIYFKETDVLDAQWATMNDVSLTVAGGSCLVAEQLCSLTNRLMVRVINYFDTQVRVPGTEDSRRGGASHPRSSADDNKSAFEEHLQTNAVAFRTMSEDQKVSWYGKILDSVRLRYRKLQRFARNSAEYSLEGLHLEQFIDCLVATDHFLVYTNTYEEDGIYIVASNSLLERSDLIQRMISEAFQVDDVANNDGTPLAEQAENSGFEEEEEAQYILVLSPRNQFIWRGRVMVHTLVKTELEIKDDRVRLIADGARRRLAWAKQTFSDAFVAVDDQGQPIETGIGPLTCLADQQAHLPSVNRELRKIARATVRLAESIVDSVHHVRSSMKISNGYQELMENWYQFASEHGQHAQKFMDRSSLLRFNRLLIKLAISWVTFICDDCPPNERKTFKWAVNALEFAFQRTKRNILHLPDDQFQMLRHKVGICITLLMGHFDILGARSTVEAMREKQRQEEQRLHAAEVALSVEDEAEDTEGQGIFCPPDYGARKFWERVSKSVQDIEGKRAVVGQEYRILGRVLDTERSEEDRSLVFLASSTSNISIRWQQGRFIGAGAFGSVYLAVNLDSGSLMAVKEIKFQELSGLPNLYSQIRDELSVMEMLHHPNVVEYYGIEVHRDKVYIFEEYCQGGSLAALLEHGRIEDEMIIQVYTMQMLEGLAYLHSQGIVHRDVKPDNILLDHLGVIKFVDFGAAKILAKNQRSMVRSRRGPETGYMNNTPSIGGLGMNSLTGTPMYMSPEIIKNDKRGRHGAMDIWSMGCVVLEFATGRKPWSNLDNEWAIMFHIGVATQHPPLPEPGQLSSMGIDFIKQCLTIDANRRPTAEELKKHPWMIDFQVALQSYNEEEIANNPPVDMPPEENFENATVARQAAIIQEKEVEEITRSSPSSTPTDMVATPTDEQQAELS</sequence>
<evidence type="ECO:0000256" key="1">
    <source>
        <dbReference type="ARBA" id="ARBA00006529"/>
    </source>
</evidence>
<evidence type="ECO:0000256" key="8">
    <source>
        <dbReference type="SAM" id="MobiDB-lite"/>
    </source>
</evidence>
<proteinExistence type="inferred from homology"/>
<dbReference type="GO" id="GO:0004709">
    <property type="term" value="F:MAP kinase kinase kinase activity"/>
    <property type="evidence" value="ECO:0007669"/>
    <property type="project" value="UniProtKB-EC"/>
</dbReference>
<dbReference type="InterPro" id="IPR011009">
    <property type="entry name" value="Kinase-like_dom_sf"/>
</dbReference>
<evidence type="ECO:0000256" key="6">
    <source>
        <dbReference type="ARBA" id="ARBA00022840"/>
    </source>
</evidence>
<feature type="region of interest" description="Disordered" evidence="8">
    <location>
        <begin position="1"/>
        <end position="72"/>
    </location>
</feature>
<reference evidence="10 11" key="1">
    <citation type="submission" date="2024-01" db="EMBL/GenBank/DDBJ databases">
        <title>A draft genome for a cacao thread blight-causing isolate of Paramarasmius palmivorus.</title>
        <authorList>
            <person name="Baruah I.K."/>
            <person name="Bukari Y."/>
            <person name="Amoako-Attah I."/>
            <person name="Meinhardt L.W."/>
            <person name="Bailey B.A."/>
            <person name="Cohen S.P."/>
        </authorList>
    </citation>
    <scope>NUCLEOTIDE SEQUENCE [LARGE SCALE GENOMIC DNA]</scope>
    <source>
        <strain evidence="10 11">GH-12</strain>
    </source>
</reference>
<keyword evidence="3 10" id="KW-0808">Transferase</keyword>
<feature type="region of interest" description="Disordered" evidence="8">
    <location>
        <begin position="555"/>
        <end position="576"/>
    </location>
</feature>
<dbReference type="PANTHER" id="PTHR48016">
    <property type="entry name" value="MAP KINASE KINASE KINASE SSK2-RELATED-RELATED"/>
    <property type="match status" value="1"/>
</dbReference>
<evidence type="ECO:0000256" key="3">
    <source>
        <dbReference type="ARBA" id="ARBA00022679"/>
    </source>
</evidence>
<dbReference type="CDD" id="cd06626">
    <property type="entry name" value="STKc_MEKK4"/>
    <property type="match status" value="1"/>
</dbReference>
<dbReference type="Gene3D" id="1.10.510.10">
    <property type="entry name" value="Transferase(Phosphotransferase) domain 1"/>
    <property type="match status" value="1"/>
</dbReference>
<feature type="compositionally biased region" description="Basic residues" evidence="8">
    <location>
        <begin position="43"/>
        <end position="53"/>
    </location>
</feature>
<evidence type="ECO:0000256" key="2">
    <source>
        <dbReference type="ARBA" id="ARBA00022527"/>
    </source>
</evidence>
<evidence type="ECO:0000256" key="7">
    <source>
        <dbReference type="PROSITE-ProRule" id="PRU10141"/>
    </source>
</evidence>
<organism evidence="10 11">
    <name type="scientific">Paramarasmius palmivorus</name>
    <dbReference type="NCBI Taxonomy" id="297713"/>
    <lineage>
        <taxon>Eukaryota</taxon>
        <taxon>Fungi</taxon>
        <taxon>Dikarya</taxon>
        <taxon>Basidiomycota</taxon>
        <taxon>Agaricomycotina</taxon>
        <taxon>Agaricomycetes</taxon>
        <taxon>Agaricomycetidae</taxon>
        <taxon>Agaricales</taxon>
        <taxon>Marasmiineae</taxon>
        <taxon>Marasmiaceae</taxon>
        <taxon>Paramarasmius</taxon>
    </lineage>
</organism>
<keyword evidence="4 7" id="KW-0547">Nucleotide-binding</keyword>
<dbReference type="PROSITE" id="PS00107">
    <property type="entry name" value="PROTEIN_KINASE_ATP"/>
    <property type="match status" value="1"/>
</dbReference>
<dbReference type="PROSITE" id="PS50011">
    <property type="entry name" value="PROTEIN_KINASE_DOM"/>
    <property type="match status" value="1"/>
</dbReference>
<dbReference type="GO" id="GO:0005524">
    <property type="term" value="F:ATP binding"/>
    <property type="evidence" value="ECO:0007669"/>
    <property type="project" value="UniProtKB-UniRule"/>
</dbReference>
<dbReference type="Pfam" id="PF00069">
    <property type="entry name" value="Pkinase"/>
    <property type="match status" value="1"/>
</dbReference>
<dbReference type="InterPro" id="IPR000719">
    <property type="entry name" value="Prot_kinase_dom"/>
</dbReference>
<protein>
    <submittedName>
        <fullName evidence="10">Suppressor of Sensor Kinase (SLN1)</fullName>
        <ecNumber evidence="10">2.7.11.25</ecNumber>
    </submittedName>
</protein>
<dbReference type="SUPFAM" id="SSF56112">
    <property type="entry name" value="Protein kinase-like (PK-like)"/>
    <property type="match status" value="1"/>
</dbReference>
<comment type="similarity">
    <text evidence="1">Belongs to the protein kinase superfamily. STE Ser/Thr protein kinase family. MAP kinase kinase kinase subfamily.</text>
</comment>
<dbReference type="InterPro" id="IPR050538">
    <property type="entry name" value="MAP_kinase_kinase_kinase"/>
</dbReference>
<feature type="binding site" evidence="7">
    <location>
        <position position="1069"/>
    </location>
    <ligand>
        <name>ATP</name>
        <dbReference type="ChEBI" id="CHEBI:30616"/>
    </ligand>
</feature>
<feature type="compositionally biased region" description="Low complexity" evidence="8">
    <location>
        <begin position="26"/>
        <end position="40"/>
    </location>
</feature>